<comment type="caution">
    <text evidence="1">The sequence shown here is derived from an EMBL/GenBank/DDBJ whole genome shotgun (WGS) entry which is preliminary data.</text>
</comment>
<dbReference type="SFLD" id="SFLDG01140">
    <property type="entry name" value="C2.B:_Phosphomannomutase_and_P"/>
    <property type="match status" value="1"/>
</dbReference>
<organism evidence="1 2">
    <name type="scientific">Nonomuraea mangrovi</name>
    <dbReference type="NCBI Taxonomy" id="2316207"/>
    <lineage>
        <taxon>Bacteria</taxon>
        <taxon>Bacillati</taxon>
        <taxon>Actinomycetota</taxon>
        <taxon>Actinomycetes</taxon>
        <taxon>Streptosporangiales</taxon>
        <taxon>Streptosporangiaceae</taxon>
        <taxon>Nonomuraea</taxon>
    </lineage>
</organism>
<dbReference type="NCBIfam" id="TIGR00099">
    <property type="entry name" value="Cof-subfamily"/>
    <property type="match status" value="1"/>
</dbReference>
<dbReference type="Pfam" id="PF08282">
    <property type="entry name" value="Hydrolase_3"/>
    <property type="match status" value="1"/>
</dbReference>
<dbReference type="SFLD" id="SFLDS00003">
    <property type="entry name" value="Haloacid_Dehalogenase"/>
    <property type="match status" value="1"/>
</dbReference>
<dbReference type="SUPFAM" id="SSF56784">
    <property type="entry name" value="HAD-like"/>
    <property type="match status" value="1"/>
</dbReference>
<dbReference type="InterPro" id="IPR000150">
    <property type="entry name" value="Cof"/>
</dbReference>
<dbReference type="InterPro" id="IPR036412">
    <property type="entry name" value="HAD-like_sf"/>
</dbReference>
<dbReference type="PANTHER" id="PTHR10000:SF8">
    <property type="entry name" value="HAD SUPERFAMILY HYDROLASE-LIKE, TYPE 3"/>
    <property type="match status" value="1"/>
</dbReference>
<dbReference type="PANTHER" id="PTHR10000">
    <property type="entry name" value="PHOSPHOSERINE PHOSPHATASE"/>
    <property type="match status" value="1"/>
</dbReference>
<dbReference type="NCBIfam" id="TIGR01484">
    <property type="entry name" value="HAD-SF-IIB"/>
    <property type="match status" value="1"/>
</dbReference>
<sequence length="265" mass="27448">MSLPRLIATDLDGTLLDPSGAVTPRTRRALRTARQAGAEVVFVTARPPRAIERIAEETGVSGTAICSNGAVVYDIAAGRILATHPLGLEDARTVARTLSEALPGVAFAIETGTGVLFEPGYGKHVPADLPYRRQVESVWSATEPVVKLLAWSSEHHADEMFTAAVAAVDGQAEITHSGAGGLLEISAAGVTKAGTLAGLCEERGIAPSAVVAFGDMPNDLAVLAYAGTGYAMANSHHTVLAAIERHTLSNAEDGVAVVLEGYFTP</sequence>
<protein>
    <submittedName>
        <fullName evidence="1">Cof-type HAD-IIB family hydrolase</fullName>
    </submittedName>
</protein>
<dbReference type="GO" id="GO:0016787">
    <property type="term" value="F:hydrolase activity"/>
    <property type="evidence" value="ECO:0007669"/>
    <property type="project" value="UniProtKB-KW"/>
</dbReference>
<dbReference type="Proteomes" id="UP001597368">
    <property type="component" value="Unassembled WGS sequence"/>
</dbReference>
<dbReference type="InterPro" id="IPR006379">
    <property type="entry name" value="HAD-SF_hydro_IIB"/>
</dbReference>
<gene>
    <name evidence="1" type="ORF">ACFSKW_10855</name>
</gene>
<reference evidence="2" key="1">
    <citation type="journal article" date="2019" name="Int. J. Syst. Evol. Microbiol.">
        <title>The Global Catalogue of Microorganisms (GCM) 10K type strain sequencing project: providing services to taxonomists for standard genome sequencing and annotation.</title>
        <authorList>
            <consortium name="The Broad Institute Genomics Platform"/>
            <consortium name="The Broad Institute Genome Sequencing Center for Infectious Disease"/>
            <person name="Wu L."/>
            <person name="Ma J."/>
        </authorList>
    </citation>
    <scope>NUCLEOTIDE SEQUENCE [LARGE SCALE GENOMIC DNA]</scope>
    <source>
        <strain evidence="2">ICMP 6774ER</strain>
    </source>
</reference>
<dbReference type="Gene3D" id="3.30.1240.10">
    <property type="match status" value="1"/>
</dbReference>
<proteinExistence type="predicted"/>
<evidence type="ECO:0000313" key="1">
    <source>
        <dbReference type="EMBL" id="MFD1931975.1"/>
    </source>
</evidence>
<keyword evidence="1" id="KW-0378">Hydrolase</keyword>
<dbReference type="Gene3D" id="3.40.50.1000">
    <property type="entry name" value="HAD superfamily/HAD-like"/>
    <property type="match status" value="1"/>
</dbReference>
<dbReference type="InterPro" id="IPR023214">
    <property type="entry name" value="HAD_sf"/>
</dbReference>
<name>A0ABW4SSY1_9ACTN</name>
<evidence type="ECO:0000313" key="2">
    <source>
        <dbReference type="Proteomes" id="UP001597368"/>
    </source>
</evidence>
<keyword evidence="2" id="KW-1185">Reference proteome</keyword>
<dbReference type="RefSeq" id="WP_379571817.1">
    <property type="nucleotide sequence ID" value="NZ_JBHUFV010000016.1"/>
</dbReference>
<accession>A0ABW4SSY1</accession>
<dbReference type="EMBL" id="JBHUFV010000016">
    <property type="protein sequence ID" value="MFD1931975.1"/>
    <property type="molecule type" value="Genomic_DNA"/>
</dbReference>